<name>A0A8X6X4T3_9ARAC</name>
<dbReference type="Proteomes" id="UP000886998">
    <property type="component" value="Unassembled WGS sequence"/>
</dbReference>
<proteinExistence type="predicted"/>
<evidence type="ECO:0000313" key="1">
    <source>
        <dbReference type="EMBL" id="GFY46988.1"/>
    </source>
</evidence>
<accession>A0A8X6X4T3</accession>
<comment type="caution">
    <text evidence="1">The sequence shown here is derived from an EMBL/GenBank/DDBJ whole genome shotgun (WGS) entry which is preliminary data.</text>
</comment>
<reference evidence="1" key="1">
    <citation type="submission" date="2020-08" db="EMBL/GenBank/DDBJ databases">
        <title>Multicomponent nature underlies the extraordinary mechanical properties of spider dragline silk.</title>
        <authorList>
            <person name="Kono N."/>
            <person name="Nakamura H."/>
            <person name="Mori M."/>
            <person name="Yoshida Y."/>
            <person name="Ohtoshi R."/>
            <person name="Malay A.D."/>
            <person name="Moran D.A.P."/>
            <person name="Tomita M."/>
            <person name="Numata K."/>
            <person name="Arakawa K."/>
        </authorList>
    </citation>
    <scope>NUCLEOTIDE SEQUENCE</scope>
</reference>
<gene>
    <name evidence="1" type="ORF">TNIN_184481</name>
</gene>
<sequence length="93" mass="10679">MTIRPFFVIEETLPLDYLPARKPTVILVCCRAPTKCRDLVLKLLTSHQMHTEGSIKLLTSSVEDLPVPNLVWEDALVDKRGFGLRKCSNCWFY</sequence>
<evidence type="ECO:0000313" key="2">
    <source>
        <dbReference type="Proteomes" id="UP000886998"/>
    </source>
</evidence>
<keyword evidence="2" id="KW-1185">Reference proteome</keyword>
<dbReference type="EMBL" id="BMAV01005701">
    <property type="protein sequence ID" value="GFY46988.1"/>
    <property type="molecule type" value="Genomic_DNA"/>
</dbReference>
<dbReference type="AlphaFoldDB" id="A0A8X6X4T3"/>
<protein>
    <submittedName>
        <fullName evidence="1">Uncharacterized protein</fullName>
    </submittedName>
</protein>
<organism evidence="1 2">
    <name type="scientific">Trichonephila inaurata madagascariensis</name>
    <dbReference type="NCBI Taxonomy" id="2747483"/>
    <lineage>
        <taxon>Eukaryota</taxon>
        <taxon>Metazoa</taxon>
        <taxon>Ecdysozoa</taxon>
        <taxon>Arthropoda</taxon>
        <taxon>Chelicerata</taxon>
        <taxon>Arachnida</taxon>
        <taxon>Araneae</taxon>
        <taxon>Araneomorphae</taxon>
        <taxon>Entelegynae</taxon>
        <taxon>Araneoidea</taxon>
        <taxon>Nephilidae</taxon>
        <taxon>Trichonephila</taxon>
        <taxon>Trichonephila inaurata</taxon>
    </lineage>
</organism>